<dbReference type="KEGG" id="grl:LPB144_09010"/>
<dbReference type="STRING" id="1913577.LPB144_09010"/>
<dbReference type="EMBL" id="CP018153">
    <property type="protein sequence ID" value="APG60533.1"/>
    <property type="molecule type" value="Genomic_DNA"/>
</dbReference>
<keyword evidence="1" id="KW-0472">Membrane</keyword>
<feature type="transmembrane region" description="Helical" evidence="1">
    <location>
        <begin position="35"/>
        <end position="53"/>
    </location>
</feature>
<dbReference type="AlphaFoldDB" id="A0A1L3J5Z4"/>
<organism evidence="2 3">
    <name type="scientific">Christiangramia salexigens</name>
    <dbReference type="NCBI Taxonomy" id="1913577"/>
    <lineage>
        <taxon>Bacteria</taxon>
        <taxon>Pseudomonadati</taxon>
        <taxon>Bacteroidota</taxon>
        <taxon>Flavobacteriia</taxon>
        <taxon>Flavobacteriales</taxon>
        <taxon>Flavobacteriaceae</taxon>
        <taxon>Christiangramia</taxon>
    </lineage>
</organism>
<dbReference type="Proteomes" id="UP000182510">
    <property type="component" value="Chromosome"/>
</dbReference>
<gene>
    <name evidence="2" type="ORF">LPB144_09010</name>
</gene>
<proteinExistence type="predicted"/>
<accession>A0A1L3J5Z4</accession>
<protein>
    <submittedName>
        <fullName evidence="2">Uncharacterized protein</fullName>
    </submittedName>
</protein>
<sequence>MLRKIKGITRLGSPIAELLLNPCSNKESDRKSENLFNYILIGHNLFFLTVSLFDPVNVLKKVN</sequence>
<evidence type="ECO:0000313" key="2">
    <source>
        <dbReference type="EMBL" id="APG60533.1"/>
    </source>
</evidence>
<keyword evidence="1" id="KW-0812">Transmembrane</keyword>
<reference evidence="2 3" key="1">
    <citation type="submission" date="2016-11" db="EMBL/GenBank/DDBJ databases">
        <title>Gramella sp. LPB0144 isolated from marine environment.</title>
        <authorList>
            <person name="Kim E."/>
            <person name="Yi H."/>
        </authorList>
    </citation>
    <scope>NUCLEOTIDE SEQUENCE [LARGE SCALE GENOMIC DNA]</scope>
    <source>
        <strain evidence="2 3">LPB0144</strain>
    </source>
</reference>
<evidence type="ECO:0000256" key="1">
    <source>
        <dbReference type="SAM" id="Phobius"/>
    </source>
</evidence>
<keyword evidence="3" id="KW-1185">Reference proteome</keyword>
<evidence type="ECO:0000313" key="3">
    <source>
        <dbReference type="Proteomes" id="UP000182510"/>
    </source>
</evidence>
<name>A0A1L3J5Z4_9FLAO</name>
<keyword evidence="1" id="KW-1133">Transmembrane helix</keyword>